<sequence length="73" mass="8211">MTILKMMLITVGVAFSLFGYLIYFKKQYDLINGFEEDHKAGRKTESYAKKVGMIQMISGLLLSLIGICVISTK</sequence>
<dbReference type="EMBL" id="JBHSHL010000045">
    <property type="protein sequence ID" value="MFC4805361.1"/>
    <property type="molecule type" value="Genomic_DNA"/>
</dbReference>
<organism evidence="2 3">
    <name type="scientific">Filifactor villosus</name>
    <dbReference type="NCBI Taxonomy" id="29374"/>
    <lineage>
        <taxon>Bacteria</taxon>
        <taxon>Bacillati</taxon>
        <taxon>Bacillota</taxon>
        <taxon>Clostridia</taxon>
        <taxon>Peptostreptococcales</taxon>
        <taxon>Filifactoraceae</taxon>
        <taxon>Filifactor</taxon>
    </lineage>
</organism>
<keyword evidence="3" id="KW-1185">Reference proteome</keyword>
<name>A0ABV9QPI5_9FIRM</name>
<evidence type="ECO:0000256" key="1">
    <source>
        <dbReference type="SAM" id="Phobius"/>
    </source>
</evidence>
<feature type="transmembrane region" description="Helical" evidence="1">
    <location>
        <begin position="51"/>
        <end position="72"/>
    </location>
</feature>
<dbReference type="Pfam" id="PF12650">
    <property type="entry name" value="DUF3784"/>
    <property type="match status" value="1"/>
</dbReference>
<feature type="transmembrane region" description="Helical" evidence="1">
    <location>
        <begin position="6"/>
        <end position="24"/>
    </location>
</feature>
<evidence type="ECO:0000313" key="2">
    <source>
        <dbReference type="EMBL" id="MFC4805361.1"/>
    </source>
</evidence>
<gene>
    <name evidence="2" type="ORF">ACFO4R_09730</name>
</gene>
<proteinExistence type="predicted"/>
<comment type="caution">
    <text evidence="2">The sequence shown here is derived from an EMBL/GenBank/DDBJ whole genome shotgun (WGS) entry which is preliminary data.</text>
</comment>
<reference evidence="3" key="1">
    <citation type="journal article" date="2019" name="Int. J. Syst. Evol. Microbiol.">
        <title>The Global Catalogue of Microorganisms (GCM) 10K type strain sequencing project: providing services to taxonomists for standard genome sequencing and annotation.</title>
        <authorList>
            <consortium name="The Broad Institute Genomics Platform"/>
            <consortium name="The Broad Institute Genome Sequencing Center for Infectious Disease"/>
            <person name="Wu L."/>
            <person name="Ma J."/>
        </authorList>
    </citation>
    <scope>NUCLEOTIDE SEQUENCE [LARGE SCALE GENOMIC DNA]</scope>
    <source>
        <strain evidence="3">CCUG 46385</strain>
    </source>
</reference>
<keyword evidence="1" id="KW-0812">Transmembrane</keyword>
<dbReference type="RefSeq" id="WP_379788919.1">
    <property type="nucleotide sequence ID" value="NZ_JBHSHL010000045.1"/>
</dbReference>
<dbReference type="Proteomes" id="UP001595916">
    <property type="component" value="Unassembled WGS sequence"/>
</dbReference>
<protein>
    <submittedName>
        <fullName evidence="2">DUF3784 domain-containing protein</fullName>
    </submittedName>
</protein>
<accession>A0ABV9QPI5</accession>
<dbReference type="InterPro" id="IPR017259">
    <property type="entry name" value="UCP037672"/>
</dbReference>
<keyword evidence="1" id="KW-0472">Membrane</keyword>
<evidence type="ECO:0000313" key="3">
    <source>
        <dbReference type="Proteomes" id="UP001595916"/>
    </source>
</evidence>
<keyword evidence="1" id="KW-1133">Transmembrane helix</keyword>